<protein>
    <submittedName>
        <fullName evidence="1">Uncharacterized protein</fullName>
    </submittedName>
</protein>
<gene>
    <name evidence="1" type="ORF">M23134_07569</name>
</gene>
<organism evidence="1 2">
    <name type="scientific">Microscilla marina ATCC 23134</name>
    <dbReference type="NCBI Taxonomy" id="313606"/>
    <lineage>
        <taxon>Bacteria</taxon>
        <taxon>Pseudomonadati</taxon>
        <taxon>Bacteroidota</taxon>
        <taxon>Cytophagia</taxon>
        <taxon>Cytophagales</taxon>
        <taxon>Microscillaceae</taxon>
        <taxon>Microscilla</taxon>
    </lineage>
</organism>
<keyword evidence="2" id="KW-1185">Reference proteome</keyword>
<evidence type="ECO:0000313" key="2">
    <source>
        <dbReference type="Proteomes" id="UP000004095"/>
    </source>
</evidence>
<name>A1ZF57_MICM2</name>
<dbReference type="EMBL" id="AAWS01000004">
    <property type="protein sequence ID" value="EAY31159.1"/>
    <property type="molecule type" value="Genomic_DNA"/>
</dbReference>
<accession>A1ZF57</accession>
<proteinExistence type="predicted"/>
<reference evidence="1 2" key="1">
    <citation type="submission" date="2007-01" db="EMBL/GenBank/DDBJ databases">
        <authorList>
            <person name="Haygood M."/>
            <person name="Podell S."/>
            <person name="Anderson C."/>
            <person name="Hopkinson B."/>
            <person name="Roe K."/>
            <person name="Barbeau K."/>
            <person name="Gaasterland T."/>
            <person name="Ferriera S."/>
            <person name="Johnson J."/>
            <person name="Kravitz S."/>
            <person name="Beeson K."/>
            <person name="Sutton G."/>
            <person name="Rogers Y.-H."/>
            <person name="Friedman R."/>
            <person name="Frazier M."/>
            <person name="Venter J.C."/>
        </authorList>
    </citation>
    <scope>NUCLEOTIDE SEQUENCE [LARGE SCALE GENOMIC DNA]</scope>
    <source>
        <strain evidence="1 2">ATCC 23134</strain>
    </source>
</reference>
<evidence type="ECO:0000313" key="1">
    <source>
        <dbReference type="EMBL" id="EAY31159.1"/>
    </source>
</evidence>
<sequence length="37" mass="4412">MLFNVNKSQWGQVSNYPIGYFFTRKSDTNIVEKRQKS</sequence>
<dbReference type="Proteomes" id="UP000004095">
    <property type="component" value="Unassembled WGS sequence"/>
</dbReference>
<dbReference type="AlphaFoldDB" id="A1ZF57"/>
<comment type="caution">
    <text evidence="1">The sequence shown here is derived from an EMBL/GenBank/DDBJ whole genome shotgun (WGS) entry which is preliminary data.</text>
</comment>